<evidence type="ECO:0000313" key="3">
    <source>
        <dbReference type="Proteomes" id="UP001266305"/>
    </source>
</evidence>
<reference evidence="2 3" key="1">
    <citation type="submission" date="2023-05" db="EMBL/GenBank/DDBJ databases">
        <title>B98-5 Cell Line De Novo Hybrid Assembly: An Optical Mapping Approach.</title>
        <authorList>
            <person name="Kananen K."/>
            <person name="Auerbach J.A."/>
            <person name="Kautto E."/>
            <person name="Blachly J.S."/>
        </authorList>
    </citation>
    <scope>NUCLEOTIDE SEQUENCE [LARGE SCALE GENOMIC DNA]</scope>
    <source>
        <strain evidence="2">B95-8</strain>
        <tissue evidence="2">Cell line</tissue>
    </source>
</reference>
<gene>
    <name evidence="2" type="ORF">P7K49_001731</name>
</gene>
<protein>
    <submittedName>
        <fullName evidence="2">Uncharacterized protein</fullName>
    </submittedName>
</protein>
<name>A0ABQ9WFX3_SAGOE</name>
<organism evidence="2 3">
    <name type="scientific">Saguinus oedipus</name>
    <name type="common">Cotton-top tamarin</name>
    <name type="synonym">Oedipomidas oedipus</name>
    <dbReference type="NCBI Taxonomy" id="9490"/>
    <lineage>
        <taxon>Eukaryota</taxon>
        <taxon>Metazoa</taxon>
        <taxon>Chordata</taxon>
        <taxon>Craniata</taxon>
        <taxon>Vertebrata</taxon>
        <taxon>Euteleostomi</taxon>
        <taxon>Mammalia</taxon>
        <taxon>Eutheria</taxon>
        <taxon>Euarchontoglires</taxon>
        <taxon>Primates</taxon>
        <taxon>Haplorrhini</taxon>
        <taxon>Platyrrhini</taxon>
        <taxon>Cebidae</taxon>
        <taxon>Callitrichinae</taxon>
        <taxon>Saguinus</taxon>
    </lineage>
</organism>
<dbReference type="EMBL" id="JASSZA010000001">
    <property type="protein sequence ID" value="KAK2120345.1"/>
    <property type="molecule type" value="Genomic_DNA"/>
</dbReference>
<feature type="region of interest" description="Disordered" evidence="1">
    <location>
        <begin position="102"/>
        <end position="181"/>
    </location>
</feature>
<feature type="region of interest" description="Disordered" evidence="1">
    <location>
        <begin position="15"/>
        <end position="73"/>
    </location>
</feature>
<feature type="compositionally biased region" description="Low complexity" evidence="1">
    <location>
        <begin position="145"/>
        <end position="163"/>
    </location>
</feature>
<feature type="compositionally biased region" description="Gly residues" evidence="1">
    <location>
        <begin position="47"/>
        <end position="59"/>
    </location>
</feature>
<evidence type="ECO:0000313" key="2">
    <source>
        <dbReference type="EMBL" id="KAK2120345.1"/>
    </source>
</evidence>
<keyword evidence="3" id="KW-1185">Reference proteome</keyword>
<sequence>MGDVLSTHLDDARRQHIAGEGCVAPRAPGVPPETPDHAPTPVRAGAVGSGESGRAGGSRRGACPGSSSFPLSLGAPSRALVGSTFLGSRGLGAPYLLEPLGSPGLADPQPTTLGRAGTGVSGCRPPLTVPAQKGSKPIRYPLWNLPDPASTRSSSSPAVLSPSPRGPSPGTRGGGFLRTGQ</sequence>
<comment type="caution">
    <text evidence="2">The sequence shown here is derived from an EMBL/GenBank/DDBJ whole genome shotgun (WGS) entry which is preliminary data.</text>
</comment>
<proteinExistence type="predicted"/>
<feature type="compositionally biased region" description="Gly residues" evidence="1">
    <location>
        <begin position="171"/>
        <end position="181"/>
    </location>
</feature>
<accession>A0ABQ9WFX3</accession>
<evidence type="ECO:0000256" key="1">
    <source>
        <dbReference type="SAM" id="MobiDB-lite"/>
    </source>
</evidence>
<dbReference type="Proteomes" id="UP001266305">
    <property type="component" value="Unassembled WGS sequence"/>
</dbReference>